<evidence type="ECO:0000256" key="2">
    <source>
        <dbReference type="SAM" id="Phobius"/>
    </source>
</evidence>
<comment type="caution">
    <text evidence="3">The sequence shown here is derived from an EMBL/GenBank/DDBJ whole genome shotgun (WGS) entry which is preliminary data.</text>
</comment>
<evidence type="ECO:0008006" key="5">
    <source>
        <dbReference type="Google" id="ProtNLM"/>
    </source>
</evidence>
<keyword evidence="2" id="KW-1133">Transmembrane helix</keyword>
<dbReference type="PANTHER" id="PTHR13315">
    <property type="entry name" value="METALLO PHOSPHOESTERASE RELATED"/>
    <property type="match status" value="1"/>
</dbReference>
<dbReference type="EMBL" id="CAHR02000082">
    <property type="protein sequence ID" value="CCG82370.1"/>
    <property type="molecule type" value="Genomic_DNA"/>
</dbReference>
<keyword evidence="2" id="KW-0812">Transmembrane</keyword>
<dbReference type="SUPFAM" id="SSF56300">
    <property type="entry name" value="Metallo-dependent phosphatases"/>
    <property type="match status" value="1"/>
</dbReference>
<dbReference type="PANTHER" id="PTHR13315:SF1">
    <property type="entry name" value="PROTEIN TED1"/>
    <property type="match status" value="1"/>
</dbReference>
<dbReference type="Proteomes" id="UP000013776">
    <property type="component" value="Unassembled WGS sequence"/>
</dbReference>
<proteinExistence type="predicted"/>
<evidence type="ECO:0000256" key="1">
    <source>
        <dbReference type="ARBA" id="ARBA00023136"/>
    </source>
</evidence>
<evidence type="ECO:0000313" key="4">
    <source>
        <dbReference type="Proteomes" id="UP000013776"/>
    </source>
</evidence>
<dbReference type="GO" id="GO:0016020">
    <property type="term" value="C:membrane"/>
    <property type="evidence" value="ECO:0007669"/>
    <property type="project" value="GOC"/>
</dbReference>
<keyword evidence="4" id="KW-1185">Reference proteome</keyword>
<dbReference type="GO" id="GO:0006506">
    <property type="term" value="P:GPI anchor biosynthetic process"/>
    <property type="evidence" value="ECO:0007669"/>
    <property type="project" value="InterPro"/>
</dbReference>
<organism evidence="3 4">
    <name type="scientific">Taphrina deformans (strain PYCC 5710 / ATCC 11124 / CBS 356.35 / IMI 108563 / JCM 9778 / NBRC 8474)</name>
    <name type="common">Peach leaf curl fungus</name>
    <name type="synonym">Lalaria deformans</name>
    <dbReference type="NCBI Taxonomy" id="1097556"/>
    <lineage>
        <taxon>Eukaryota</taxon>
        <taxon>Fungi</taxon>
        <taxon>Dikarya</taxon>
        <taxon>Ascomycota</taxon>
        <taxon>Taphrinomycotina</taxon>
        <taxon>Taphrinomycetes</taxon>
        <taxon>Taphrinales</taxon>
        <taxon>Taphrinaceae</taxon>
        <taxon>Taphrina</taxon>
    </lineage>
</organism>
<dbReference type="AlphaFoldDB" id="R4X9H9"/>
<dbReference type="VEuPathDB" id="FungiDB:TAPDE_002317"/>
<dbReference type="GO" id="GO:0005783">
    <property type="term" value="C:endoplasmic reticulum"/>
    <property type="evidence" value="ECO:0007669"/>
    <property type="project" value="TreeGrafter"/>
</dbReference>
<dbReference type="InterPro" id="IPR029052">
    <property type="entry name" value="Metallo-depent_PP-like"/>
</dbReference>
<dbReference type="OrthoDB" id="9984693at2759"/>
<gene>
    <name evidence="3" type="ORF">TAPDE_002317</name>
</gene>
<keyword evidence="1 2" id="KW-0472">Membrane</keyword>
<dbReference type="eggNOG" id="KOG3662">
    <property type="taxonomic scope" value="Eukaryota"/>
</dbReference>
<feature type="transmembrane region" description="Helical" evidence="2">
    <location>
        <begin position="354"/>
        <end position="376"/>
    </location>
</feature>
<sequence>MLILAGKYWTSGKHKLNWEDPHLEGDAKVARMGWRGRLDIWGNDHYLGHIHRSMRFFTRPTHTVLLGDHMSSQWIDDAEFVKRSQRMEDRILQSVDKSSVFNITGNHDVGYAGDITSFRLNRWLHRFGELNYVRELYTGDDLQGASALRVVGMNNLLLDGPAYDEGVRAVTHEFLRTLPSQCDDKGLRYVDNEHASKKPLHGSCFKGETILLTHVPLHKNFGICVDPPHIAYYEQPRVMLREQNYLSQDSSKAVLEGVFGHGYGIILTGHDHEGCHTMHTAPEVANQYWEASRYDRGQLTTARTAGTKVIEEVTVRSVMGQYGGNSGLLTASFDHSLKEWKFHYQAVLFVHNTVWWVVHVATLLSSAYLLMSFVVLKSSVGQAMVSSIQEVHFGARK</sequence>
<protein>
    <recommendedName>
        <fullName evidence="5">Calcineurin-like phosphoesterase domain-containing protein</fullName>
    </recommendedName>
</protein>
<dbReference type="STRING" id="1097556.R4X9H9"/>
<reference evidence="3 4" key="1">
    <citation type="journal article" date="2013" name="MBio">
        <title>Genome sequencing of the plant pathogen Taphrina deformans, the causal agent of peach leaf curl.</title>
        <authorList>
            <person name="Cisse O.H."/>
            <person name="Almeida J.M.G.C.F."/>
            <person name="Fonseca A."/>
            <person name="Kumar A.A."/>
            <person name="Salojaervi J."/>
            <person name="Overmyer K."/>
            <person name="Hauser P.M."/>
            <person name="Pagni M."/>
        </authorList>
    </citation>
    <scope>NUCLEOTIDE SEQUENCE [LARGE SCALE GENOMIC DNA]</scope>
    <source>
        <strain evidence="4">PYCC 5710 / ATCC 11124 / CBS 356.35 / IMI 108563 / JCM 9778 / NBRC 8474</strain>
    </source>
</reference>
<dbReference type="InterPro" id="IPR033308">
    <property type="entry name" value="PGAP5/Cdc1/Ted1"/>
</dbReference>
<name>R4X9H9_TAPDE</name>
<accession>R4X9H9</accession>
<evidence type="ECO:0000313" key="3">
    <source>
        <dbReference type="EMBL" id="CCG82370.1"/>
    </source>
</evidence>